<evidence type="ECO:0000256" key="1">
    <source>
        <dbReference type="SAM" id="MobiDB-lite"/>
    </source>
</evidence>
<feature type="region of interest" description="Disordered" evidence="1">
    <location>
        <begin position="978"/>
        <end position="1016"/>
    </location>
</feature>
<keyword evidence="3" id="KW-1185">Reference proteome</keyword>
<reference evidence="2 3" key="1">
    <citation type="journal article" date="2019" name="Nat. Ecol. Evol.">
        <title>Megaphylogeny resolves global patterns of mushroom evolution.</title>
        <authorList>
            <person name="Varga T."/>
            <person name="Krizsan K."/>
            <person name="Foldi C."/>
            <person name="Dima B."/>
            <person name="Sanchez-Garcia M."/>
            <person name="Sanchez-Ramirez S."/>
            <person name="Szollosi G.J."/>
            <person name="Szarkandi J.G."/>
            <person name="Papp V."/>
            <person name="Albert L."/>
            <person name="Andreopoulos W."/>
            <person name="Angelini C."/>
            <person name="Antonin V."/>
            <person name="Barry K.W."/>
            <person name="Bougher N.L."/>
            <person name="Buchanan P."/>
            <person name="Buyck B."/>
            <person name="Bense V."/>
            <person name="Catcheside P."/>
            <person name="Chovatia M."/>
            <person name="Cooper J."/>
            <person name="Damon W."/>
            <person name="Desjardin D."/>
            <person name="Finy P."/>
            <person name="Geml J."/>
            <person name="Haridas S."/>
            <person name="Hughes K."/>
            <person name="Justo A."/>
            <person name="Karasinski D."/>
            <person name="Kautmanova I."/>
            <person name="Kiss B."/>
            <person name="Kocsube S."/>
            <person name="Kotiranta H."/>
            <person name="LaButti K.M."/>
            <person name="Lechner B.E."/>
            <person name="Liimatainen K."/>
            <person name="Lipzen A."/>
            <person name="Lukacs Z."/>
            <person name="Mihaltcheva S."/>
            <person name="Morgado L.N."/>
            <person name="Niskanen T."/>
            <person name="Noordeloos M.E."/>
            <person name="Ohm R.A."/>
            <person name="Ortiz-Santana B."/>
            <person name="Ovrebo C."/>
            <person name="Racz N."/>
            <person name="Riley R."/>
            <person name="Savchenko A."/>
            <person name="Shiryaev A."/>
            <person name="Soop K."/>
            <person name="Spirin V."/>
            <person name="Szebenyi C."/>
            <person name="Tomsovsky M."/>
            <person name="Tulloss R.E."/>
            <person name="Uehling J."/>
            <person name="Grigoriev I.V."/>
            <person name="Vagvolgyi C."/>
            <person name="Papp T."/>
            <person name="Martin F.M."/>
            <person name="Miettinen O."/>
            <person name="Hibbett D.S."/>
            <person name="Nagy L.G."/>
        </authorList>
    </citation>
    <scope>NUCLEOTIDE SEQUENCE [LARGE SCALE GENOMIC DNA]</scope>
    <source>
        <strain evidence="2 3">CBS 962.96</strain>
    </source>
</reference>
<feature type="compositionally biased region" description="Polar residues" evidence="1">
    <location>
        <begin position="718"/>
        <end position="749"/>
    </location>
</feature>
<dbReference type="EMBL" id="ML179188">
    <property type="protein sequence ID" value="THU95964.1"/>
    <property type="molecule type" value="Genomic_DNA"/>
</dbReference>
<feature type="compositionally biased region" description="Basic and acidic residues" evidence="1">
    <location>
        <begin position="994"/>
        <end position="1010"/>
    </location>
</feature>
<feature type="region of interest" description="Disordered" evidence="1">
    <location>
        <begin position="711"/>
        <end position="781"/>
    </location>
</feature>
<dbReference type="OrthoDB" id="3115065at2759"/>
<feature type="compositionally biased region" description="Polar residues" evidence="1">
    <location>
        <begin position="670"/>
        <end position="687"/>
    </location>
</feature>
<organism evidence="2 3">
    <name type="scientific">Dendrothele bispora (strain CBS 962.96)</name>
    <dbReference type="NCBI Taxonomy" id="1314807"/>
    <lineage>
        <taxon>Eukaryota</taxon>
        <taxon>Fungi</taxon>
        <taxon>Dikarya</taxon>
        <taxon>Basidiomycota</taxon>
        <taxon>Agaricomycotina</taxon>
        <taxon>Agaricomycetes</taxon>
        <taxon>Agaricomycetidae</taxon>
        <taxon>Agaricales</taxon>
        <taxon>Agaricales incertae sedis</taxon>
        <taxon>Dendrothele</taxon>
    </lineage>
</organism>
<evidence type="ECO:0000313" key="2">
    <source>
        <dbReference type="EMBL" id="THU95964.1"/>
    </source>
</evidence>
<proteinExistence type="predicted"/>
<dbReference type="AlphaFoldDB" id="A0A4S8M1K0"/>
<protein>
    <submittedName>
        <fullName evidence="2">Uncharacterized protein</fullName>
    </submittedName>
</protein>
<dbReference type="Proteomes" id="UP000297245">
    <property type="component" value="Unassembled WGS sequence"/>
</dbReference>
<gene>
    <name evidence="2" type="ORF">K435DRAFT_859048</name>
</gene>
<name>A0A4S8M1K0_DENBC</name>
<feature type="region of interest" description="Disordered" evidence="1">
    <location>
        <begin position="647"/>
        <end position="696"/>
    </location>
</feature>
<sequence>MLLPSSTFSASMNNSAPCFSDLIDGTSVTSPSHASGCLTSDARPTNSNLDSESPFHNSCSNCFSYHCKSDDENFLRAMGEESDDYRRRVEWIWYCIYEAAPQANSSDREQIWRTLVESDDIWSIWEDGDELSLPVMPTLGMPSAEQPEHDVWNSITPIMSQKIDRHSKNRCSPKLIPSSSPASQNTSVQMRLAIVLWKTLLATRCVKYPHNPSSVNREIPSLIPQWWDMLPKLVKDNLVVDDPYFWHRFRTEQKRRGHTCIKNLPREEMWSAWITVQSLIGTPIPLDMPLDDENCPQCLTLQEQPFGRSEFVKPHVLALWLITRATCGWFGHLHSYPSNIWDGNCRIFSHHTSWYKDLNIRKSLFSQVTLHKVDEWLTDIWSNSNDESDSSEFRRHVGKSLNHIPQQLKKYLKWNENNLDPYWTETQVAISKISSSKSSVDSESNSTEPASWVSAVVLGTLANIYGLGPLAAQRFVETEEPCVQYLLEKAPLLSDTPASKKFHEALKRSGHTCWSEKSSGLNSSTNLYFSAYSLLLDTSDVPVVGCEERKCWTQCTACQAKSAFHDLSLVLDDELLGPLESLSDKDKDGRMKTLISNLNCLQYQKDDSTPLPLNGVDLTTLTKKLNSLSNLFQLLLDNGKDMNLFDPDEISLRDSPTNKDSYDSKIDPEYTQSSDHSTPGSSAQLPQPVSDHENDAPNFENLEAIWPSHSAFEKDSSPTDQDTSAILSTSTQGSSQIQHSISADQTTLVNPHPPSHTYALPPESTSDLQPLPPSQPPIMNQQPWVDYTIQSHSGIIGSADLLTMPHLTPQEIRNEQADIQESGDSTQRMQQIGVSPNASNIPNPSFININRSPLPVLEEKTFEKPFITETGMAHNTKPPRQPRVDRMRIEIKKRLISMLESKKIRITGGKLPWRNLFKILQEHECEFENWPVDTPKPSTQNGIEKAPQYEIKAIYKALFDKERPLRIRRIQIDGQSGGADQIIIPHPLSGKKRSRDDSEQGEVKERESNRRRLGMY</sequence>
<feature type="compositionally biased region" description="Basic and acidic residues" evidence="1">
    <location>
        <begin position="650"/>
        <end position="668"/>
    </location>
</feature>
<accession>A0A4S8M1K0</accession>
<evidence type="ECO:0000313" key="3">
    <source>
        <dbReference type="Proteomes" id="UP000297245"/>
    </source>
</evidence>